<evidence type="ECO:0000259" key="4">
    <source>
        <dbReference type="SMART" id="SM00338"/>
    </source>
</evidence>
<reference evidence="5" key="1">
    <citation type="submission" date="2016-04" db="EMBL/GenBank/DDBJ databases">
        <authorList>
            <person name="Evans L.H."/>
            <person name="Alamgir A."/>
            <person name="Owens N."/>
            <person name="Weber N.D."/>
            <person name="Virtaneva K."/>
            <person name="Barbian K."/>
            <person name="Babar A."/>
            <person name="Rosenke K."/>
        </authorList>
    </citation>
    <scope>NUCLEOTIDE SEQUENCE [LARGE SCALE GENOMIC DNA]</scope>
    <source>
        <strain evidence="5">CBS 101.48</strain>
    </source>
</reference>
<dbReference type="OrthoDB" id="2593073at2759"/>
<comment type="subcellular location">
    <subcellularLocation>
        <location evidence="1">Nucleus</location>
    </subcellularLocation>
</comment>
<feature type="region of interest" description="Disordered" evidence="3">
    <location>
        <begin position="39"/>
        <end position="68"/>
    </location>
</feature>
<dbReference type="InterPro" id="IPR050936">
    <property type="entry name" value="AP-1-like"/>
</dbReference>
<dbReference type="SUPFAM" id="SSF57959">
    <property type="entry name" value="Leucine zipper domain"/>
    <property type="match status" value="1"/>
</dbReference>
<dbReference type="Proteomes" id="UP000078561">
    <property type="component" value="Unassembled WGS sequence"/>
</dbReference>
<dbReference type="InterPro" id="IPR046347">
    <property type="entry name" value="bZIP_sf"/>
</dbReference>
<feature type="compositionally biased region" description="Polar residues" evidence="3">
    <location>
        <begin position="43"/>
        <end position="52"/>
    </location>
</feature>
<organism evidence="5">
    <name type="scientific">Absidia glauca</name>
    <name type="common">Pin mould</name>
    <dbReference type="NCBI Taxonomy" id="4829"/>
    <lineage>
        <taxon>Eukaryota</taxon>
        <taxon>Fungi</taxon>
        <taxon>Fungi incertae sedis</taxon>
        <taxon>Mucoromycota</taxon>
        <taxon>Mucoromycotina</taxon>
        <taxon>Mucoromycetes</taxon>
        <taxon>Mucorales</taxon>
        <taxon>Cunninghamellaceae</taxon>
        <taxon>Absidia</taxon>
    </lineage>
</organism>
<dbReference type="PANTHER" id="PTHR40621">
    <property type="entry name" value="TRANSCRIPTION FACTOR KAPC-RELATED"/>
    <property type="match status" value="1"/>
</dbReference>
<dbReference type="STRING" id="4829.A0A163JPS7"/>
<dbReference type="GO" id="GO:0090575">
    <property type="term" value="C:RNA polymerase II transcription regulator complex"/>
    <property type="evidence" value="ECO:0007669"/>
    <property type="project" value="TreeGrafter"/>
</dbReference>
<dbReference type="EMBL" id="LT553587">
    <property type="protein sequence ID" value="SAM01714.1"/>
    <property type="molecule type" value="Genomic_DNA"/>
</dbReference>
<dbReference type="AlphaFoldDB" id="A0A163JPS7"/>
<sequence length="407" mass="46016">MNSTINDLLPSSPHHVQRKWSDTFVGLSAGENGRLTKIPRTSARASNISNNGGDDIDKAHLQDNDDDDKDLKVKRKAQNRLSQRLFRERKEQYVKDLELKIKQVQDSNTYATHQLFQENYHLRTIIHQLVSENTSLKGTLPASTNNNNDDLIATLVNQQLGYGSILPPSINQAPQKPIHPSPSMRMQPKAIAAKPPPVPILAQQPQRTATIQPPPNRQLESPPSKHFIKDVKIKFRTKQHEKHQQQQSTHPQEDNSAQKFTFSISTPATLSSDPSNVDLDPIEPISLYHPNYDPLSTPSQRRTSTPAPTTSFLDDGYDIFERVYAQQTAFDDHGLALIDTDDDDKKATDTPKAPVWEKITEHAQNNKFNVDHLVEAARHTTVSARKSKLLVDEWELEAMVNDLNYYL</sequence>
<feature type="domain" description="BZIP" evidence="4">
    <location>
        <begin position="65"/>
        <end position="135"/>
    </location>
</feature>
<evidence type="ECO:0000256" key="3">
    <source>
        <dbReference type="SAM" id="MobiDB-lite"/>
    </source>
</evidence>
<dbReference type="SMART" id="SM00338">
    <property type="entry name" value="BRLZ"/>
    <property type="match status" value="1"/>
</dbReference>
<evidence type="ECO:0000256" key="1">
    <source>
        <dbReference type="ARBA" id="ARBA00004123"/>
    </source>
</evidence>
<feature type="compositionally biased region" description="Polar residues" evidence="3">
    <location>
        <begin position="245"/>
        <end position="275"/>
    </location>
</feature>
<evidence type="ECO:0000313" key="5">
    <source>
        <dbReference type="EMBL" id="SAM01714.1"/>
    </source>
</evidence>
<gene>
    <name evidence="5" type="primary">ABSGL_07463.1 scaffold 8890</name>
</gene>
<dbReference type="GO" id="GO:0001228">
    <property type="term" value="F:DNA-binding transcription activator activity, RNA polymerase II-specific"/>
    <property type="evidence" value="ECO:0007669"/>
    <property type="project" value="TreeGrafter"/>
</dbReference>
<dbReference type="InterPro" id="IPR004827">
    <property type="entry name" value="bZIP"/>
</dbReference>
<dbReference type="CDD" id="cd14688">
    <property type="entry name" value="bZIP_YAP"/>
    <property type="match status" value="1"/>
</dbReference>
<proteinExistence type="predicted"/>
<protein>
    <recommendedName>
        <fullName evidence="4">BZIP domain-containing protein</fullName>
    </recommendedName>
</protein>
<feature type="region of interest" description="Disordered" evidence="3">
    <location>
        <begin position="206"/>
        <end position="310"/>
    </location>
</feature>
<dbReference type="PANTHER" id="PTHR40621:SF6">
    <property type="entry name" value="AP-1-LIKE TRANSCRIPTION FACTOR YAP1-RELATED"/>
    <property type="match status" value="1"/>
</dbReference>
<name>A0A163JPS7_ABSGL</name>
<dbReference type="InParanoid" id="A0A163JPS7"/>
<dbReference type="Gene3D" id="1.20.5.170">
    <property type="match status" value="1"/>
</dbReference>
<keyword evidence="2" id="KW-0539">Nucleus</keyword>
<feature type="compositionally biased region" description="Polar residues" evidence="3">
    <location>
        <begin position="294"/>
        <end position="310"/>
    </location>
</feature>
<dbReference type="GO" id="GO:0000976">
    <property type="term" value="F:transcription cis-regulatory region binding"/>
    <property type="evidence" value="ECO:0007669"/>
    <property type="project" value="InterPro"/>
</dbReference>
<accession>A0A163JPS7</accession>
<evidence type="ECO:0000256" key="2">
    <source>
        <dbReference type="ARBA" id="ARBA00023242"/>
    </source>
</evidence>
<dbReference type="Pfam" id="PF00170">
    <property type="entry name" value="bZIP_1"/>
    <property type="match status" value="1"/>
</dbReference>
<evidence type="ECO:0000313" key="6">
    <source>
        <dbReference type="Proteomes" id="UP000078561"/>
    </source>
</evidence>
<keyword evidence="6" id="KW-1185">Reference proteome</keyword>